<keyword evidence="2" id="KW-1185">Reference proteome</keyword>
<reference evidence="1" key="1">
    <citation type="journal article" date="2021" name="IMA Fungus">
        <title>Genomic characterization of three marine fungi, including Emericellopsis atlantica sp. nov. with signatures of a generalist lifestyle and marine biomass degradation.</title>
        <authorList>
            <person name="Hagestad O.C."/>
            <person name="Hou L."/>
            <person name="Andersen J.H."/>
            <person name="Hansen E.H."/>
            <person name="Altermark B."/>
            <person name="Li C."/>
            <person name="Kuhnert E."/>
            <person name="Cox R.J."/>
            <person name="Crous P.W."/>
            <person name="Spatafora J.W."/>
            <person name="Lail K."/>
            <person name="Amirebrahimi M."/>
            <person name="Lipzen A."/>
            <person name="Pangilinan J."/>
            <person name="Andreopoulos W."/>
            <person name="Hayes R.D."/>
            <person name="Ng V."/>
            <person name="Grigoriev I.V."/>
            <person name="Jackson S.A."/>
            <person name="Sutton T.D.S."/>
            <person name="Dobson A.D.W."/>
            <person name="Rama T."/>
        </authorList>
    </citation>
    <scope>NUCLEOTIDE SEQUENCE</scope>
    <source>
        <strain evidence="1">TRa018bII</strain>
    </source>
</reference>
<name>A0A9P8C781_9HELO</name>
<dbReference type="Proteomes" id="UP000824998">
    <property type="component" value="Unassembled WGS sequence"/>
</dbReference>
<evidence type="ECO:0000313" key="1">
    <source>
        <dbReference type="EMBL" id="KAG9236503.1"/>
    </source>
</evidence>
<dbReference type="OrthoDB" id="73875at2759"/>
<comment type="caution">
    <text evidence="1">The sequence shown here is derived from an EMBL/GenBank/DDBJ whole genome shotgun (WGS) entry which is preliminary data.</text>
</comment>
<evidence type="ECO:0000313" key="2">
    <source>
        <dbReference type="Proteomes" id="UP000824998"/>
    </source>
</evidence>
<organism evidence="1 2">
    <name type="scientific">Amylocarpus encephaloides</name>
    <dbReference type="NCBI Taxonomy" id="45428"/>
    <lineage>
        <taxon>Eukaryota</taxon>
        <taxon>Fungi</taxon>
        <taxon>Dikarya</taxon>
        <taxon>Ascomycota</taxon>
        <taxon>Pezizomycotina</taxon>
        <taxon>Leotiomycetes</taxon>
        <taxon>Helotiales</taxon>
        <taxon>Helotiales incertae sedis</taxon>
        <taxon>Amylocarpus</taxon>
    </lineage>
</organism>
<proteinExistence type="predicted"/>
<gene>
    <name evidence="1" type="ORF">BJ875DRAFT_439374</name>
</gene>
<sequence>MPKSLHENIQKLALLDVSMMSRWRRTECGDFNDIGKGGLYYLLSFTNFHTYIEEMRSYFDEAISITSLSMGSIKNDLKLDGTAPEPVNWVRMFASAFSIESAVTYTNPPLAVGLPLFDGELYVRMKTMIEEISTRSRDPFDAIISAVFGKQGHRRDDIPINMGLGDMKNLAVQTSGCGYWLQSSFNIDK</sequence>
<dbReference type="EMBL" id="MU251406">
    <property type="protein sequence ID" value="KAG9236503.1"/>
    <property type="molecule type" value="Genomic_DNA"/>
</dbReference>
<dbReference type="AlphaFoldDB" id="A0A9P8C781"/>
<accession>A0A9P8C781</accession>
<protein>
    <submittedName>
        <fullName evidence="1">Uncharacterized protein</fullName>
    </submittedName>
</protein>